<sequence>MAAIVPVRTSIAAGQALSGPVASVGYGVCLLLLPAAWTDAPLTLQGSLDEGEPAGWADLHDHLGNEVVLTVAAGRALTLPPTQLLGWRWLRLRSGLAAAPVDQAAERLLTLGIRPLA</sequence>
<organism evidence="1 2">
    <name type="scientific">Teichococcus rhizosphaerae</name>
    <dbReference type="NCBI Taxonomy" id="1335062"/>
    <lineage>
        <taxon>Bacteria</taxon>
        <taxon>Pseudomonadati</taxon>
        <taxon>Pseudomonadota</taxon>
        <taxon>Alphaproteobacteria</taxon>
        <taxon>Acetobacterales</taxon>
        <taxon>Roseomonadaceae</taxon>
        <taxon>Roseomonas</taxon>
    </lineage>
</organism>
<evidence type="ECO:0000313" key="2">
    <source>
        <dbReference type="Proteomes" id="UP000223527"/>
    </source>
</evidence>
<reference evidence="1 2" key="1">
    <citation type="submission" date="2017-10" db="EMBL/GenBank/DDBJ databases">
        <authorList>
            <person name="Banno H."/>
            <person name="Chua N.-H."/>
        </authorList>
    </citation>
    <scope>NUCLEOTIDE SEQUENCE [LARGE SCALE GENOMIC DNA]</scope>
    <source>
        <strain evidence="1 2">YW11</strain>
    </source>
</reference>
<proteinExistence type="predicted"/>
<name>A0A2C7A9W6_9PROT</name>
<comment type="caution">
    <text evidence="1">The sequence shown here is derived from an EMBL/GenBank/DDBJ whole genome shotgun (WGS) entry which is preliminary data.</text>
</comment>
<dbReference type="AlphaFoldDB" id="A0A2C7A9W6"/>
<dbReference type="RefSeq" id="WP_099096613.1">
    <property type="nucleotide sequence ID" value="NZ_PDNU01000035.1"/>
</dbReference>
<keyword evidence="2" id="KW-1185">Reference proteome</keyword>
<dbReference type="OrthoDB" id="7271967at2"/>
<dbReference type="Proteomes" id="UP000223527">
    <property type="component" value="Unassembled WGS sequence"/>
</dbReference>
<accession>A0A2C7A9W6</accession>
<dbReference type="EMBL" id="PDNU01000035">
    <property type="protein sequence ID" value="PHK93846.1"/>
    <property type="molecule type" value="Genomic_DNA"/>
</dbReference>
<evidence type="ECO:0000313" key="1">
    <source>
        <dbReference type="EMBL" id="PHK93846.1"/>
    </source>
</evidence>
<protein>
    <submittedName>
        <fullName evidence="1">Uncharacterized protein</fullName>
    </submittedName>
</protein>
<gene>
    <name evidence="1" type="ORF">CR162_16375</name>
</gene>